<feature type="non-terminal residue" evidence="2">
    <location>
        <position position="115"/>
    </location>
</feature>
<organism evidence="2 3">
    <name type="scientific">Mortierella alpina</name>
    <name type="common">Oleaginous fungus</name>
    <name type="synonym">Mortierella renispora</name>
    <dbReference type="NCBI Taxonomy" id="64518"/>
    <lineage>
        <taxon>Eukaryota</taxon>
        <taxon>Fungi</taxon>
        <taxon>Fungi incertae sedis</taxon>
        <taxon>Mucoromycota</taxon>
        <taxon>Mortierellomycotina</taxon>
        <taxon>Mortierellomycetes</taxon>
        <taxon>Mortierellales</taxon>
        <taxon>Mortierellaceae</taxon>
        <taxon>Mortierella</taxon>
    </lineage>
</organism>
<dbReference type="Proteomes" id="UP000738359">
    <property type="component" value="Unassembled WGS sequence"/>
</dbReference>
<evidence type="ECO:0000313" key="3">
    <source>
        <dbReference type="Proteomes" id="UP000738359"/>
    </source>
</evidence>
<dbReference type="AlphaFoldDB" id="A0A9P6IQK3"/>
<evidence type="ECO:0000256" key="1">
    <source>
        <dbReference type="SAM" id="MobiDB-lite"/>
    </source>
</evidence>
<evidence type="ECO:0000313" key="2">
    <source>
        <dbReference type="EMBL" id="KAF9944397.1"/>
    </source>
</evidence>
<gene>
    <name evidence="2" type="ORF">BGZ70_004690</name>
</gene>
<proteinExistence type="predicted"/>
<protein>
    <submittedName>
        <fullName evidence="2">Uncharacterized protein</fullName>
    </submittedName>
</protein>
<comment type="caution">
    <text evidence="2">The sequence shown here is derived from an EMBL/GenBank/DDBJ whole genome shotgun (WGS) entry which is preliminary data.</text>
</comment>
<name>A0A9P6IQK3_MORAP</name>
<keyword evidence="3" id="KW-1185">Reference proteome</keyword>
<sequence>MPRTAPQHLRTRPRSAVGRRNHQQRNNIENDLGSGVSLVPIQNTNRKRLLTELQSDATLNVNEQASKRHRLLVETTAAKSPRLTALASTSNTLLLHRNLCDNSSNLNPTPLVREP</sequence>
<feature type="compositionally biased region" description="Basic residues" evidence="1">
    <location>
        <begin position="9"/>
        <end position="23"/>
    </location>
</feature>
<reference evidence="2" key="1">
    <citation type="journal article" date="2020" name="Fungal Divers.">
        <title>Resolving the Mortierellaceae phylogeny through synthesis of multi-gene phylogenetics and phylogenomics.</title>
        <authorList>
            <person name="Vandepol N."/>
            <person name="Liber J."/>
            <person name="Desiro A."/>
            <person name="Na H."/>
            <person name="Kennedy M."/>
            <person name="Barry K."/>
            <person name="Grigoriev I.V."/>
            <person name="Miller A.N."/>
            <person name="O'Donnell K."/>
            <person name="Stajich J.E."/>
            <person name="Bonito G."/>
        </authorList>
    </citation>
    <scope>NUCLEOTIDE SEQUENCE</scope>
    <source>
        <strain evidence="2">CK1249</strain>
    </source>
</reference>
<feature type="region of interest" description="Disordered" evidence="1">
    <location>
        <begin position="1"/>
        <end position="33"/>
    </location>
</feature>
<accession>A0A9P6IQK3</accession>
<dbReference type="EMBL" id="JAAAHY010002475">
    <property type="protein sequence ID" value="KAF9944397.1"/>
    <property type="molecule type" value="Genomic_DNA"/>
</dbReference>